<evidence type="ECO:0000256" key="8">
    <source>
        <dbReference type="ARBA" id="ARBA00022927"/>
    </source>
</evidence>
<feature type="binding site" evidence="12">
    <location>
        <position position="179"/>
    </location>
    <ligand>
        <name>GTP</name>
        <dbReference type="ChEBI" id="CHEBI:37565"/>
    </ligand>
</feature>
<feature type="binding site" evidence="13">
    <location>
        <begin position="140"/>
        <end position="143"/>
    </location>
    <ligand>
        <name>GTP</name>
        <dbReference type="ChEBI" id="CHEBI:37565"/>
    </ligand>
</feature>
<evidence type="ECO:0000313" key="16">
    <source>
        <dbReference type="EMBL" id="CAD8761525.1"/>
    </source>
</evidence>
<sequence>MVFGSLYETWRSLLDTLWKALGFFEGKEGSLVVLGLDNAGKTTMLHRLRTGGDVRSFPPTDRPHQTEEFETTQGIKFRAWDMGGHEAVRHLWEDYVCESSAVLFLIDAVDAKRFEEAAFELDALIGEKVVQDLPVAILLNKCDLEEAVSTEEICEKIQYDGLRRMQGEGKIAVFRMSVLKGEGYQDAFRWVAGFL</sequence>
<feature type="binding site" evidence="12">
    <location>
        <position position="178"/>
    </location>
    <ligand>
        <name>GTP</name>
        <dbReference type="ChEBI" id="CHEBI:37565"/>
    </ligand>
</feature>
<evidence type="ECO:0000256" key="11">
    <source>
        <dbReference type="PIRSR" id="PIRSR606687-1"/>
    </source>
</evidence>
<dbReference type="PANTHER" id="PTHR45684">
    <property type="entry name" value="RE74312P"/>
    <property type="match status" value="1"/>
</dbReference>
<dbReference type="EMBL" id="HBFL01002211">
    <property type="protein sequence ID" value="CAD8761525.1"/>
    <property type="molecule type" value="Transcribed_RNA"/>
</dbReference>
<feature type="binding site" evidence="12">
    <location>
        <position position="141"/>
    </location>
    <ligand>
        <name>GTP</name>
        <dbReference type="ChEBI" id="CHEBI:37565"/>
    </ligand>
</feature>
<keyword evidence="11" id="KW-0479">Metal-binding</keyword>
<keyword evidence="11" id="KW-0460">Magnesium</keyword>
<feature type="binding site" evidence="13">
    <location>
        <position position="84"/>
    </location>
    <ligand>
        <name>GTP</name>
        <dbReference type="ChEBI" id="CHEBI:37565"/>
    </ligand>
</feature>
<feature type="binding site" evidence="12">
    <location>
        <position position="42"/>
    </location>
    <ligand>
        <name>GTP</name>
        <dbReference type="ChEBI" id="CHEBI:37565"/>
    </ligand>
</feature>
<gene>
    <name evidence="16" type="ORF">PDEL1432_LOCUS1565</name>
</gene>
<organism evidence="16">
    <name type="scientific">Pseudo-nitzschia delicatissima</name>
    <dbReference type="NCBI Taxonomy" id="44447"/>
    <lineage>
        <taxon>Eukaryota</taxon>
        <taxon>Sar</taxon>
        <taxon>Stramenopiles</taxon>
        <taxon>Ochrophyta</taxon>
        <taxon>Bacillariophyta</taxon>
        <taxon>Bacillariophyceae</taxon>
        <taxon>Bacillariophycidae</taxon>
        <taxon>Bacillariales</taxon>
        <taxon>Bacillariaceae</taxon>
        <taxon>Pseudo-nitzschia</taxon>
    </lineage>
</organism>
<feature type="binding site" evidence="11">
    <location>
        <position position="37"/>
    </location>
    <ligand>
        <name>Mg(2+)</name>
        <dbReference type="ChEBI" id="CHEBI:18420"/>
    </ligand>
</feature>
<dbReference type="InterPro" id="IPR006689">
    <property type="entry name" value="Small_GTPase_ARF/SAR"/>
</dbReference>
<protein>
    <submittedName>
        <fullName evidence="16">Uncharacterized protein</fullName>
    </submittedName>
</protein>
<dbReference type="GO" id="GO:0003924">
    <property type="term" value="F:GTPase activity"/>
    <property type="evidence" value="ECO:0007669"/>
    <property type="project" value="InterPro"/>
</dbReference>
<reference evidence="16" key="1">
    <citation type="submission" date="2021-01" db="EMBL/GenBank/DDBJ databases">
        <authorList>
            <person name="Corre E."/>
            <person name="Pelletier E."/>
            <person name="Niang G."/>
            <person name="Scheremetjew M."/>
            <person name="Finn R."/>
            <person name="Kale V."/>
            <person name="Holt S."/>
            <person name="Cochrane G."/>
            <person name="Meng A."/>
            <person name="Brown T."/>
            <person name="Cohen L."/>
        </authorList>
    </citation>
    <scope>NUCLEOTIDE SEQUENCE</scope>
    <source>
        <strain evidence="16">UNC1205</strain>
    </source>
</reference>
<name>A0A7S0Y7V3_9STRA</name>
<feature type="binding site" evidence="12">
    <location>
        <position position="40"/>
    </location>
    <ligand>
        <name>GTP</name>
        <dbReference type="ChEBI" id="CHEBI:37565"/>
    </ligand>
</feature>
<keyword evidence="9 15" id="KW-0333">Golgi apparatus</keyword>
<dbReference type="InterPro" id="IPR005225">
    <property type="entry name" value="Small_GTP-bd"/>
</dbReference>
<feature type="binding site" evidence="12">
    <location>
        <position position="43"/>
    </location>
    <ligand>
        <name>GTP</name>
        <dbReference type="ChEBI" id="CHEBI:37565"/>
    </ligand>
</feature>
<comment type="similarity">
    <text evidence="3 15">Belongs to the small GTPase superfamily. SAR1 family.</text>
</comment>
<keyword evidence="7 15" id="KW-0931">ER-Golgi transport</keyword>
<keyword evidence="8 15" id="KW-0653">Protein transport</keyword>
<evidence type="ECO:0000256" key="3">
    <source>
        <dbReference type="ARBA" id="ARBA00007507"/>
    </source>
</evidence>
<dbReference type="SMART" id="SM00177">
    <property type="entry name" value="ARF"/>
    <property type="match status" value="1"/>
</dbReference>
<evidence type="ECO:0000256" key="2">
    <source>
        <dbReference type="ARBA" id="ARBA00004555"/>
    </source>
</evidence>
<dbReference type="Gene3D" id="3.40.50.300">
    <property type="entry name" value="P-loop containing nucleotide triphosphate hydrolases"/>
    <property type="match status" value="1"/>
</dbReference>
<evidence type="ECO:0000256" key="13">
    <source>
        <dbReference type="PIRSR" id="PIRSR606689-1"/>
    </source>
</evidence>
<keyword evidence="5 12" id="KW-0547">Nucleotide-binding</keyword>
<comment type="subcellular location">
    <subcellularLocation>
        <location evidence="1">Endoplasmic reticulum</location>
    </subcellularLocation>
    <subcellularLocation>
        <location evidence="2">Golgi apparatus</location>
    </subcellularLocation>
</comment>
<keyword evidence="6 15" id="KW-0256">Endoplasmic reticulum</keyword>
<feature type="binding site" evidence="12">
    <location>
        <position position="38"/>
    </location>
    <ligand>
        <name>GTP</name>
        <dbReference type="ChEBI" id="CHEBI:37565"/>
    </ligand>
</feature>
<evidence type="ECO:0000256" key="4">
    <source>
        <dbReference type="ARBA" id="ARBA00022448"/>
    </source>
</evidence>
<dbReference type="GO" id="GO:0046872">
    <property type="term" value="F:metal ion binding"/>
    <property type="evidence" value="ECO:0007669"/>
    <property type="project" value="UniProtKB-KW"/>
</dbReference>
<dbReference type="SUPFAM" id="SSF52540">
    <property type="entry name" value="P-loop containing nucleoside triphosphate hydrolases"/>
    <property type="match status" value="1"/>
</dbReference>
<keyword evidence="4 15" id="KW-0813">Transport</keyword>
<dbReference type="GO" id="GO:0005783">
    <property type="term" value="C:endoplasmic reticulum"/>
    <property type="evidence" value="ECO:0007669"/>
    <property type="project" value="UniProtKB-SubCell"/>
</dbReference>
<feature type="binding site" evidence="14">
    <location>
        <position position="42"/>
    </location>
    <ligand>
        <name>Mg(2+)</name>
        <dbReference type="ChEBI" id="CHEBI:18420"/>
    </ligand>
</feature>
<feature type="binding site" evidence="12">
    <location>
        <position position="143"/>
    </location>
    <ligand>
        <name>GTP</name>
        <dbReference type="ChEBI" id="CHEBI:37565"/>
    </ligand>
</feature>
<dbReference type="GO" id="GO:0006886">
    <property type="term" value="P:intracellular protein transport"/>
    <property type="evidence" value="ECO:0007669"/>
    <property type="project" value="InterPro"/>
</dbReference>
<dbReference type="GO" id="GO:0005525">
    <property type="term" value="F:GTP binding"/>
    <property type="evidence" value="ECO:0007669"/>
    <property type="project" value="UniProtKB-KW"/>
</dbReference>
<feature type="binding site" evidence="12">
    <location>
        <position position="41"/>
    </location>
    <ligand>
        <name>GTP</name>
        <dbReference type="ChEBI" id="CHEBI:37565"/>
    </ligand>
</feature>
<evidence type="ECO:0000256" key="15">
    <source>
        <dbReference type="RuleBase" id="RU003926"/>
    </source>
</evidence>
<evidence type="ECO:0000256" key="12">
    <source>
        <dbReference type="PIRSR" id="PIRSR606687-2"/>
    </source>
</evidence>
<evidence type="ECO:0000256" key="9">
    <source>
        <dbReference type="ARBA" id="ARBA00023034"/>
    </source>
</evidence>
<feature type="binding site" evidence="12">
    <location>
        <position position="140"/>
    </location>
    <ligand>
        <name>GTP</name>
        <dbReference type="ChEBI" id="CHEBI:37565"/>
    </ligand>
</feature>
<evidence type="ECO:0000256" key="14">
    <source>
        <dbReference type="PIRSR" id="PIRSR606689-2"/>
    </source>
</evidence>
<dbReference type="AlphaFoldDB" id="A0A7S0Y7V3"/>
<accession>A0A7S0Y7V3</accession>
<dbReference type="GO" id="GO:0016192">
    <property type="term" value="P:vesicle-mediated transport"/>
    <property type="evidence" value="ECO:0007669"/>
    <property type="project" value="UniProtKB-KW"/>
</dbReference>
<evidence type="ECO:0000256" key="5">
    <source>
        <dbReference type="ARBA" id="ARBA00022741"/>
    </source>
</evidence>
<evidence type="ECO:0000256" key="10">
    <source>
        <dbReference type="ARBA" id="ARBA00023134"/>
    </source>
</evidence>
<dbReference type="PROSITE" id="PS51417">
    <property type="entry name" value="ARF"/>
    <property type="match status" value="1"/>
</dbReference>
<dbReference type="Pfam" id="PF00025">
    <property type="entry name" value="Arf"/>
    <property type="match status" value="1"/>
</dbReference>
<proteinExistence type="inferred from homology"/>
<dbReference type="PROSITE" id="PS51422">
    <property type="entry name" value="SAR1"/>
    <property type="match status" value="1"/>
</dbReference>
<dbReference type="InterPro" id="IPR027417">
    <property type="entry name" value="P-loop_NTPase"/>
</dbReference>
<dbReference type="PRINTS" id="PR00328">
    <property type="entry name" value="SAR1GTPBP"/>
</dbReference>
<dbReference type="NCBIfam" id="TIGR00231">
    <property type="entry name" value="small_GTP"/>
    <property type="match status" value="1"/>
</dbReference>
<keyword evidence="10 13" id="KW-0342">GTP-binding</keyword>
<feature type="binding site" evidence="14">
    <location>
        <position position="60"/>
    </location>
    <ligand>
        <name>Mg(2+)</name>
        <dbReference type="ChEBI" id="CHEBI:18420"/>
    </ligand>
</feature>
<evidence type="ECO:0000256" key="7">
    <source>
        <dbReference type="ARBA" id="ARBA00022892"/>
    </source>
</evidence>
<dbReference type="InterPro" id="IPR006687">
    <property type="entry name" value="Small_GTPase_SAR1"/>
</dbReference>
<dbReference type="SMART" id="SM00178">
    <property type="entry name" value="SAR"/>
    <property type="match status" value="1"/>
</dbReference>
<evidence type="ECO:0000256" key="6">
    <source>
        <dbReference type="ARBA" id="ARBA00022824"/>
    </source>
</evidence>
<feature type="binding site" evidence="13">
    <location>
        <begin position="35"/>
        <end position="42"/>
    </location>
    <ligand>
        <name>GTP</name>
        <dbReference type="ChEBI" id="CHEBI:37565"/>
    </ligand>
</feature>
<evidence type="ECO:0000256" key="1">
    <source>
        <dbReference type="ARBA" id="ARBA00004240"/>
    </source>
</evidence>
<dbReference type="GO" id="GO:0005794">
    <property type="term" value="C:Golgi apparatus"/>
    <property type="evidence" value="ECO:0007669"/>
    <property type="project" value="UniProtKB-SubCell"/>
</dbReference>